<dbReference type="OrthoDB" id="8685017at2"/>
<proteinExistence type="predicted"/>
<feature type="signal peptide" evidence="1">
    <location>
        <begin position="1"/>
        <end position="24"/>
    </location>
</feature>
<accession>A0A239CJ04</accession>
<dbReference type="Proteomes" id="UP000198407">
    <property type="component" value="Unassembled WGS sequence"/>
</dbReference>
<reference evidence="3" key="1">
    <citation type="submission" date="2017-06" db="EMBL/GenBank/DDBJ databases">
        <authorList>
            <person name="Varghese N."/>
            <person name="Submissions S."/>
        </authorList>
    </citation>
    <scope>NUCLEOTIDE SEQUENCE [LARGE SCALE GENOMIC DNA]</scope>
    <source>
        <strain evidence="3">DSM 22348</strain>
    </source>
</reference>
<name>A0A239CJ04_9PSED</name>
<evidence type="ECO:0008006" key="4">
    <source>
        <dbReference type="Google" id="ProtNLM"/>
    </source>
</evidence>
<evidence type="ECO:0000313" key="2">
    <source>
        <dbReference type="EMBL" id="SNS20155.1"/>
    </source>
</evidence>
<gene>
    <name evidence="2" type="ORF">SAMN05444352_104239</name>
</gene>
<sequence>MKHLLSLFVCLLLAACASSPPLPAQVPALALPMTLHVQREQAGQRQDWLLVIQREDQRLRWSLLDLLGIPQARQLLGDGTWQADGLLPPNPAARELFAALLFALTPAERLTALYPAARQQDNRRWLGERWQVTYRQADDFTLNLQQGLRYQVTPLPGESPP</sequence>
<keyword evidence="1" id="KW-0732">Signal</keyword>
<protein>
    <recommendedName>
        <fullName evidence="4">Lipoprotein</fullName>
    </recommendedName>
</protein>
<feature type="chain" id="PRO_5011255152" description="Lipoprotein" evidence="1">
    <location>
        <begin position="25"/>
        <end position="161"/>
    </location>
</feature>
<dbReference type="AlphaFoldDB" id="A0A239CJ04"/>
<dbReference type="PROSITE" id="PS51257">
    <property type="entry name" value="PROKAR_LIPOPROTEIN"/>
    <property type="match status" value="1"/>
</dbReference>
<keyword evidence="3" id="KW-1185">Reference proteome</keyword>
<evidence type="ECO:0000256" key="1">
    <source>
        <dbReference type="SAM" id="SignalP"/>
    </source>
</evidence>
<dbReference type="EMBL" id="FZOL01000004">
    <property type="protein sequence ID" value="SNS20155.1"/>
    <property type="molecule type" value="Genomic_DNA"/>
</dbReference>
<dbReference type="RefSeq" id="WP_042121244.1">
    <property type="nucleotide sequence ID" value="NZ_FZOL01000004.1"/>
</dbReference>
<evidence type="ECO:0000313" key="3">
    <source>
        <dbReference type="Proteomes" id="UP000198407"/>
    </source>
</evidence>
<dbReference type="STRING" id="1215104.GCA_000730585_05230"/>
<organism evidence="2 3">
    <name type="scientific">Pseudomonas japonica</name>
    <dbReference type="NCBI Taxonomy" id="256466"/>
    <lineage>
        <taxon>Bacteria</taxon>
        <taxon>Pseudomonadati</taxon>
        <taxon>Pseudomonadota</taxon>
        <taxon>Gammaproteobacteria</taxon>
        <taxon>Pseudomonadales</taxon>
        <taxon>Pseudomonadaceae</taxon>
        <taxon>Pseudomonas</taxon>
    </lineage>
</organism>